<keyword evidence="2" id="KW-1185">Reference proteome</keyword>
<sequence length="313" mass="35568">MQTCRCTRTEGVNGELLDAKGLTKTRDSSLVRCKGGGTERFHHQHFCLFGLLHLTNGMKFLVSFGLVLTVVLCILEAIWFRRALCVMIVPFGVVVLSSIAIFRHKPSFLWPIIGISFFHLFLDAYATIVFLFFFIYKPLYIIMVLNWAFDNMYPNISPYYPHCALIFAILIVFFLFNFWQLNISLCFRDYLNEILRSGISTNGSTGNSSCGFDSNNSSVLPLCTISCVKGTLQHPQCRIINRSPLTLLDYDEGKSDKLPSPSNNSQKIAMLWHSPSIKRGVKIPQSTRTPPPISISGYYYFELATTAWINFYD</sequence>
<accession>A0ACB1AKV0</accession>
<proteinExistence type="predicted"/>
<name>A0ACB1AKV0_MELEN</name>
<evidence type="ECO:0000313" key="2">
    <source>
        <dbReference type="Proteomes" id="UP001497535"/>
    </source>
</evidence>
<reference evidence="1" key="1">
    <citation type="submission" date="2023-11" db="EMBL/GenBank/DDBJ databases">
        <authorList>
            <person name="Poullet M."/>
        </authorList>
    </citation>
    <scope>NUCLEOTIDE SEQUENCE</scope>
    <source>
        <strain evidence="1">E1834</strain>
    </source>
</reference>
<dbReference type="EMBL" id="CAVMJV010000090">
    <property type="protein sequence ID" value="CAK5091863.1"/>
    <property type="molecule type" value="Genomic_DNA"/>
</dbReference>
<organism evidence="1 2">
    <name type="scientific">Meloidogyne enterolobii</name>
    <name type="common">Root-knot nematode worm</name>
    <name type="synonym">Meloidogyne mayaguensis</name>
    <dbReference type="NCBI Taxonomy" id="390850"/>
    <lineage>
        <taxon>Eukaryota</taxon>
        <taxon>Metazoa</taxon>
        <taxon>Ecdysozoa</taxon>
        <taxon>Nematoda</taxon>
        <taxon>Chromadorea</taxon>
        <taxon>Rhabditida</taxon>
        <taxon>Tylenchina</taxon>
        <taxon>Tylenchomorpha</taxon>
        <taxon>Tylenchoidea</taxon>
        <taxon>Meloidogynidae</taxon>
        <taxon>Meloidogyninae</taxon>
        <taxon>Meloidogyne</taxon>
    </lineage>
</organism>
<evidence type="ECO:0000313" key="1">
    <source>
        <dbReference type="EMBL" id="CAK5091863.1"/>
    </source>
</evidence>
<comment type="caution">
    <text evidence="1">The sequence shown here is derived from an EMBL/GenBank/DDBJ whole genome shotgun (WGS) entry which is preliminary data.</text>
</comment>
<protein>
    <submittedName>
        <fullName evidence="1">Uncharacterized protein</fullName>
    </submittedName>
</protein>
<gene>
    <name evidence="1" type="ORF">MENTE1834_LOCUS39729</name>
</gene>
<dbReference type="Proteomes" id="UP001497535">
    <property type="component" value="Unassembled WGS sequence"/>
</dbReference>